<keyword evidence="5 10" id="KW-0819">tRNA processing</keyword>
<dbReference type="PANTHER" id="PTHR11088">
    <property type="entry name" value="TRNA DIMETHYLALLYLTRANSFERASE"/>
    <property type="match status" value="1"/>
</dbReference>
<feature type="binding site" evidence="10">
    <location>
        <begin position="11"/>
        <end position="18"/>
    </location>
    <ligand>
        <name>ATP</name>
        <dbReference type="ChEBI" id="CHEBI:30616"/>
    </ligand>
</feature>
<dbReference type="GO" id="GO:0006400">
    <property type="term" value="P:tRNA modification"/>
    <property type="evidence" value="ECO:0007669"/>
    <property type="project" value="TreeGrafter"/>
</dbReference>
<evidence type="ECO:0000256" key="10">
    <source>
        <dbReference type="HAMAP-Rule" id="MF_00185"/>
    </source>
</evidence>
<feature type="site" description="Interaction with substrate tRNA" evidence="10">
    <location>
        <position position="125"/>
    </location>
</feature>
<name>A0A537J4N4_9BACT</name>
<comment type="function">
    <text evidence="2 10 12">Catalyzes the transfer of a dimethylallyl group onto the adenine at position 37 in tRNAs that read codons beginning with uridine, leading to the formation of N6-(dimethylallyl)adenosine (i(6)A).</text>
</comment>
<keyword evidence="8 10" id="KW-0460">Magnesium</keyword>
<comment type="catalytic activity">
    <reaction evidence="9 10 11">
        <text>adenosine(37) in tRNA + dimethylallyl diphosphate = N(6)-dimethylallyladenosine(37) in tRNA + diphosphate</text>
        <dbReference type="Rhea" id="RHEA:26482"/>
        <dbReference type="Rhea" id="RHEA-COMP:10162"/>
        <dbReference type="Rhea" id="RHEA-COMP:10375"/>
        <dbReference type="ChEBI" id="CHEBI:33019"/>
        <dbReference type="ChEBI" id="CHEBI:57623"/>
        <dbReference type="ChEBI" id="CHEBI:74411"/>
        <dbReference type="ChEBI" id="CHEBI:74415"/>
        <dbReference type="EC" id="2.5.1.75"/>
    </reaction>
</comment>
<evidence type="ECO:0000256" key="12">
    <source>
        <dbReference type="RuleBase" id="RU003784"/>
    </source>
</evidence>
<dbReference type="InterPro" id="IPR027417">
    <property type="entry name" value="P-loop_NTPase"/>
</dbReference>
<evidence type="ECO:0000256" key="3">
    <source>
        <dbReference type="ARBA" id="ARBA00005842"/>
    </source>
</evidence>
<gene>
    <name evidence="10 14" type="primary">miaA</name>
    <name evidence="14" type="ORF">E6H03_11945</name>
</gene>
<feature type="site" description="Interaction with substrate tRNA" evidence="10">
    <location>
        <position position="102"/>
    </location>
</feature>
<dbReference type="Pfam" id="PF01715">
    <property type="entry name" value="IPPT"/>
    <property type="match status" value="1"/>
</dbReference>
<dbReference type="InterPro" id="IPR039657">
    <property type="entry name" value="Dimethylallyltransferase"/>
</dbReference>
<dbReference type="GO" id="GO:0005524">
    <property type="term" value="F:ATP binding"/>
    <property type="evidence" value="ECO:0007669"/>
    <property type="project" value="UniProtKB-UniRule"/>
</dbReference>
<feature type="region of interest" description="Interaction with substrate tRNA" evidence="10">
    <location>
        <begin position="36"/>
        <end position="39"/>
    </location>
</feature>
<dbReference type="GO" id="GO:0052381">
    <property type="term" value="F:tRNA dimethylallyltransferase activity"/>
    <property type="evidence" value="ECO:0007669"/>
    <property type="project" value="UniProtKB-UniRule"/>
</dbReference>
<reference evidence="14 15" key="1">
    <citation type="journal article" date="2019" name="Nat. Microbiol.">
        <title>Mediterranean grassland soil C-N compound turnover is dependent on rainfall and depth, and is mediated by genomically divergent microorganisms.</title>
        <authorList>
            <person name="Diamond S."/>
            <person name="Andeer P.F."/>
            <person name="Li Z."/>
            <person name="Crits-Christoph A."/>
            <person name="Burstein D."/>
            <person name="Anantharaman K."/>
            <person name="Lane K.R."/>
            <person name="Thomas B.C."/>
            <person name="Pan C."/>
            <person name="Northen T.R."/>
            <person name="Banfield J.F."/>
        </authorList>
    </citation>
    <scope>NUCLEOTIDE SEQUENCE [LARGE SCALE GENOMIC DNA]</scope>
    <source>
        <strain evidence="14">NP_6</strain>
    </source>
</reference>
<evidence type="ECO:0000256" key="6">
    <source>
        <dbReference type="ARBA" id="ARBA00022741"/>
    </source>
</evidence>
<keyword evidence="6 10" id="KW-0547">Nucleotide-binding</keyword>
<accession>A0A537J4N4</accession>
<comment type="caution">
    <text evidence="14">The sequence shown here is derived from an EMBL/GenBank/DDBJ whole genome shotgun (WGS) entry which is preliminary data.</text>
</comment>
<proteinExistence type="inferred from homology"/>
<evidence type="ECO:0000256" key="13">
    <source>
        <dbReference type="RuleBase" id="RU003785"/>
    </source>
</evidence>
<evidence type="ECO:0000256" key="11">
    <source>
        <dbReference type="RuleBase" id="RU003783"/>
    </source>
</evidence>
<dbReference type="NCBIfam" id="TIGR00174">
    <property type="entry name" value="miaA"/>
    <property type="match status" value="1"/>
</dbReference>
<evidence type="ECO:0000256" key="4">
    <source>
        <dbReference type="ARBA" id="ARBA00022679"/>
    </source>
</evidence>
<dbReference type="Gene3D" id="1.10.20.140">
    <property type="match status" value="1"/>
</dbReference>
<keyword evidence="4 10" id="KW-0808">Transferase</keyword>
<dbReference type="SUPFAM" id="SSF52540">
    <property type="entry name" value="P-loop containing nucleoside triphosphate hydrolases"/>
    <property type="match status" value="2"/>
</dbReference>
<evidence type="ECO:0000256" key="1">
    <source>
        <dbReference type="ARBA" id="ARBA00001946"/>
    </source>
</evidence>
<protein>
    <recommendedName>
        <fullName evidence="10">tRNA dimethylallyltransferase</fullName>
        <ecNumber evidence="10">2.5.1.75</ecNumber>
    </recommendedName>
    <alternativeName>
        <fullName evidence="10">Dimethylallyl diphosphate:tRNA dimethylallyltransferase</fullName>
        <shortName evidence="10">DMAPP:tRNA dimethylallyltransferase</shortName>
        <shortName evidence="10">DMATase</shortName>
    </alternativeName>
    <alternativeName>
        <fullName evidence="10">Isopentenyl-diphosphate:tRNA isopentenyltransferase</fullName>
        <shortName evidence="10">IPP transferase</shortName>
        <shortName evidence="10">IPPT</shortName>
        <shortName evidence="10">IPTase</shortName>
    </alternativeName>
</protein>
<dbReference type="HAMAP" id="MF_00185">
    <property type="entry name" value="IPP_trans"/>
    <property type="match status" value="1"/>
</dbReference>
<comment type="cofactor">
    <cofactor evidence="1 10">
        <name>Mg(2+)</name>
        <dbReference type="ChEBI" id="CHEBI:18420"/>
    </cofactor>
</comment>
<comment type="similarity">
    <text evidence="3 10 13">Belongs to the IPP transferase family.</text>
</comment>
<evidence type="ECO:0000256" key="8">
    <source>
        <dbReference type="ARBA" id="ARBA00022842"/>
    </source>
</evidence>
<dbReference type="PANTHER" id="PTHR11088:SF60">
    <property type="entry name" value="TRNA DIMETHYLALLYLTRANSFERASE"/>
    <property type="match status" value="1"/>
</dbReference>
<evidence type="ECO:0000256" key="2">
    <source>
        <dbReference type="ARBA" id="ARBA00003213"/>
    </source>
</evidence>
<dbReference type="EMBL" id="VBAN01000412">
    <property type="protein sequence ID" value="TMI78504.1"/>
    <property type="molecule type" value="Genomic_DNA"/>
</dbReference>
<evidence type="ECO:0000256" key="7">
    <source>
        <dbReference type="ARBA" id="ARBA00022840"/>
    </source>
</evidence>
<dbReference type="Gene3D" id="3.40.50.300">
    <property type="entry name" value="P-loop containing nucleotide triphosphate hydrolases"/>
    <property type="match status" value="1"/>
</dbReference>
<dbReference type="InterPro" id="IPR018022">
    <property type="entry name" value="IPT"/>
</dbReference>
<organism evidence="14 15">
    <name type="scientific">Candidatus Segetimicrobium genomatis</name>
    <dbReference type="NCBI Taxonomy" id="2569760"/>
    <lineage>
        <taxon>Bacteria</taxon>
        <taxon>Bacillati</taxon>
        <taxon>Candidatus Sysuimicrobiota</taxon>
        <taxon>Candidatus Sysuimicrobiia</taxon>
        <taxon>Candidatus Sysuimicrobiales</taxon>
        <taxon>Candidatus Segetimicrobiaceae</taxon>
        <taxon>Candidatus Segetimicrobium</taxon>
    </lineage>
</organism>
<keyword evidence="7 10" id="KW-0067">ATP-binding</keyword>
<evidence type="ECO:0000313" key="14">
    <source>
        <dbReference type="EMBL" id="TMI78504.1"/>
    </source>
</evidence>
<feature type="binding site" evidence="10">
    <location>
        <begin position="13"/>
        <end position="18"/>
    </location>
    <ligand>
        <name>substrate</name>
    </ligand>
</feature>
<evidence type="ECO:0000256" key="9">
    <source>
        <dbReference type="ARBA" id="ARBA00049563"/>
    </source>
</evidence>
<dbReference type="AlphaFoldDB" id="A0A537J4N4"/>
<dbReference type="EC" id="2.5.1.75" evidence="10"/>
<comment type="subunit">
    <text evidence="10">Monomer.</text>
</comment>
<evidence type="ECO:0000313" key="15">
    <source>
        <dbReference type="Proteomes" id="UP000318093"/>
    </source>
</evidence>
<dbReference type="Proteomes" id="UP000318093">
    <property type="component" value="Unassembled WGS sequence"/>
</dbReference>
<evidence type="ECO:0000256" key="5">
    <source>
        <dbReference type="ARBA" id="ARBA00022694"/>
    </source>
</evidence>
<sequence length="326" mass="35474">MGDPALIVIAGPTAVGKTAAAMALAGQIPAEVVCADSRVIYRGMDIGTAKPSPADRKQVAHHLLDIAYPDQVVTLAEFQRLAGMAIAGIRGRNRVPLLVGGTGLYIRAVIDGFQIPAAPPDWRLRATLEAEERTGGAGTLHRRLLQIDPEVARRIHPHNVRRVIRALEVQAKTGASISVLRRPAPGAGDERPLAQTAPHVQVAPRAPGPVLMIALTADRARLYERIHRRIDQQLAAGLVEEVRALLAAGYAKTLPALQALGYKEMVPYLEGSVSLEEARAAFQRNTRRYAKRQLTWFRGDPRYRWLDVGDDPPEVVAGRIRAMITV</sequence>
<comment type="caution">
    <text evidence="10">Lacks conserved residue(s) required for the propagation of feature annotation.</text>
</comment>